<evidence type="ECO:0000313" key="1">
    <source>
        <dbReference type="EMBL" id="STV56557.1"/>
    </source>
</evidence>
<protein>
    <submittedName>
        <fullName evidence="1">Uncharacterized protein</fullName>
    </submittedName>
</protein>
<name>A0A378BYP2_KLEPO</name>
<organism evidence="1 2">
    <name type="scientific">Klebsiella pneumoniae subsp. ozaenae</name>
    <dbReference type="NCBI Taxonomy" id="574"/>
    <lineage>
        <taxon>Bacteria</taxon>
        <taxon>Pseudomonadati</taxon>
        <taxon>Pseudomonadota</taxon>
        <taxon>Gammaproteobacteria</taxon>
        <taxon>Enterobacterales</taxon>
        <taxon>Enterobacteriaceae</taxon>
        <taxon>Klebsiella/Raoultella group</taxon>
        <taxon>Klebsiella</taxon>
        <taxon>Klebsiella pneumoniae complex</taxon>
    </lineage>
</organism>
<dbReference type="EMBL" id="UGLZ01000005">
    <property type="protein sequence ID" value="STV56557.1"/>
    <property type="molecule type" value="Genomic_DNA"/>
</dbReference>
<keyword evidence="2" id="KW-1185">Reference proteome</keyword>
<proteinExistence type="predicted"/>
<accession>A0A378BYP2</accession>
<gene>
    <name evidence="1" type="ORF">NCTC5050_06372</name>
</gene>
<dbReference type="AlphaFoldDB" id="A0A378BYP2"/>
<reference evidence="1 2" key="1">
    <citation type="submission" date="2018-06" db="EMBL/GenBank/DDBJ databases">
        <authorList>
            <consortium name="Pathogen Informatics"/>
            <person name="Doyle S."/>
        </authorList>
    </citation>
    <scope>NUCLEOTIDE SEQUENCE [LARGE SCALE GENOMIC DNA]</scope>
    <source>
        <strain evidence="1 2">NCTC5050</strain>
    </source>
</reference>
<sequence>MPKPATQLEFLALCFELPDLDGCQHTVAGMVADDSGWHFYWPGWSFMD</sequence>
<evidence type="ECO:0000313" key="2">
    <source>
        <dbReference type="Proteomes" id="UP000255382"/>
    </source>
</evidence>
<dbReference type="Proteomes" id="UP000255382">
    <property type="component" value="Unassembled WGS sequence"/>
</dbReference>